<dbReference type="EMBL" id="CAKZ01000157">
    <property type="protein sequence ID" value="CCJ82623.1"/>
    <property type="molecule type" value="Genomic_DNA"/>
</dbReference>
<keyword evidence="2" id="KW-1185">Reference proteome</keyword>
<gene>
    <name evidence="1" type="ORF">BN134_3390</name>
</gene>
<organism evidence="1 2">
    <name type="scientific">Cronobacter dublinensis 1210</name>
    <dbReference type="NCBI Taxonomy" id="1208656"/>
    <lineage>
        <taxon>Bacteria</taxon>
        <taxon>Pseudomonadati</taxon>
        <taxon>Pseudomonadota</taxon>
        <taxon>Gammaproteobacteria</taxon>
        <taxon>Enterobacterales</taxon>
        <taxon>Enterobacteriaceae</taxon>
        <taxon>Cronobacter</taxon>
    </lineage>
</organism>
<name>A0ABP1WE54_9ENTR</name>
<proteinExistence type="predicted"/>
<sequence>MLLKPSLAGWEPSDFHIYKETYRQYGGSVNTHPDAVEFFMQHKDMRFTFWHFFNVALNKITAAYFTVNDQDFGLNVWREYPLSYDEVMMPIAENARVLLPIKTNRLSFRHRNSVLNSSFLFRTKRKVCLVKDQFSTKTIKKRNSELRKFLASGGESHQLSALEVGDIADFYIYLFNKRFSDTVRCYGKLNLIEMLTPLKHMIAGSLFFYKGAPCAIDMVLKAESDNLIYFDVPNGGLDPVFNPLSPGSLLMWNNINEARSLCHSGNKAMIFCIGLYDKNWDYKLRWANAQRTGKTLVI</sequence>
<evidence type="ECO:0000313" key="1">
    <source>
        <dbReference type="EMBL" id="CCJ82623.1"/>
    </source>
</evidence>
<dbReference type="Proteomes" id="UP000009342">
    <property type="component" value="Unassembled WGS sequence"/>
</dbReference>
<accession>A0ABP1WE54</accession>
<dbReference type="Pfam" id="PF07395">
    <property type="entry name" value="Mig-14"/>
    <property type="match status" value="1"/>
</dbReference>
<dbReference type="InterPro" id="IPR009977">
    <property type="entry name" value="Mig-14"/>
</dbReference>
<comment type="caution">
    <text evidence="1">The sequence shown here is derived from an EMBL/GenBank/DDBJ whole genome shotgun (WGS) entry which is preliminary data.</text>
</comment>
<reference evidence="2" key="1">
    <citation type="journal article" date="2012" name="PLoS ONE">
        <title>Comparative analysis of genome sequences covering the seven cronobacter species.</title>
        <authorList>
            <person name="Joseph S."/>
            <person name="Desai P."/>
            <person name="Ji Y."/>
            <person name="Cummings C.A."/>
            <person name="Shih R."/>
            <person name="Degoricija L."/>
            <person name="Rico A."/>
            <person name="Brzoska P."/>
            <person name="Hamby S.E."/>
            <person name="Masood N."/>
            <person name="Hariri S."/>
            <person name="Sonbol H."/>
            <person name="Chuzhanova N."/>
            <person name="McClelland M."/>
            <person name="Furtado M.R."/>
            <person name="Forsythe S.J."/>
        </authorList>
    </citation>
    <scope>NUCLEOTIDE SEQUENCE [LARGE SCALE GENOMIC DNA]</scope>
    <source>
        <strain evidence="2">1210</strain>
    </source>
</reference>
<evidence type="ECO:0000313" key="2">
    <source>
        <dbReference type="Proteomes" id="UP000009342"/>
    </source>
</evidence>
<protein>
    <submittedName>
        <fullName evidence="1">Probable transcription regulator Mig-14</fullName>
    </submittedName>
</protein>